<sequence length="895" mass="96278">MIMKSLALLPLLALQVAAVQLRYIGTVIDYTEDCLKPLQDADKDSDNFISRSEYISYVQHYSSDPAFDVKQFHLLPITLVQEYTESTCSGYCLHLSSNPNCLNSCAEGIPLTPPAGYNELSLRGYLYSVCTSTIGKVKDIVDFTEAPSASVTSAPSPQPTVLVNANLKFGVANLLNKTALDFAEDTGSEGTIQTIFTPALEQLQSKVERNLFVQRLGGERLLQLARYLEIKSRDVKIDMIGDDSCPKAIRDEHPNAKCCVWDGIMTFSNGDMNISSERIIEGAEDRAQMYIEDGDLMSYIPESAQDDYIIYAIEDSPSGRTLPIAAIVGVAAGAVLVGLLAGRALVVNRRRNGSEILDDNDSAEFQPYTLKGLDEEDIEANQVDKGASVVAGTYEANIDRDLSIEESDSDIGSSGWSSSAGMSSLNTGASVDSNEYFQSSLAAIGAASNVHKKFMATSPTAIYPVPARGSDDSSQSDASEKMSPGRKHRQTVSKDDLTNQIEAGDWAAVGATAALLANDSGSTAGSISSGMSSEFSASSSGVSSGLSSSLSGTSRDRARVAELDRLVDAGNWEGVVLAAAKFEAESDRDAKSVGSASGKNSYKSATERSFFSAASPSVSTHVSDTLKRAEIRAEVEGLVRRVVPEEIDNIDEMMMQFQGREEELVETLRTMQERTIAARQREASRRNAKREAKKLAKETKKANVKIAKSENETKSLIAGDESAVENQLDTLNKAVGVGEWEAVGDTAQQLGESSGSSVGTSDFDTAVSENELDTTAFHSVQSRPESQLGDSMGESDFGSHGQLSEDEKIFNEIDSSTGSSNWNMKDLSEEEEARAQAEKWTSIAEEAKGNISNPLASEAADWAIAQSLKKQIQESTDKKVEETESVDSENDDSSV</sequence>
<evidence type="ECO:0000313" key="6">
    <source>
        <dbReference type="Proteomes" id="UP001054902"/>
    </source>
</evidence>
<dbReference type="EMBL" id="BLLK01000020">
    <property type="protein sequence ID" value="GFH45232.1"/>
    <property type="molecule type" value="Genomic_DNA"/>
</dbReference>
<name>A0AAD3CFN4_9STRA</name>
<dbReference type="PROSITE" id="PS00018">
    <property type="entry name" value="EF_HAND_1"/>
    <property type="match status" value="1"/>
</dbReference>
<feature type="compositionally biased region" description="Polar residues" evidence="2">
    <location>
        <begin position="776"/>
        <end position="789"/>
    </location>
</feature>
<feature type="compositionally biased region" description="Polar residues" evidence="2">
    <location>
        <begin position="813"/>
        <end position="823"/>
    </location>
</feature>
<dbReference type="InterPro" id="IPR018247">
    <property type="entry name" value="EF_Hand_1_Ca_BS"/>
</dbReference>
<proteinExistence type="predicted"/>
<evidence type="ECO:0000313" key="5">
    <source>
        <dbReference type="EMBL" id="GFH45232.1"/>
    </source>
</evidence>
<feature type="compositionally biased region" description="Acidic residues" evidence="2">
    <location>
        <begin position="883"/>
        <end position="895"/>
    </location>
</feature>
<organism evidence="5 6">
    <name type="scientific">Chaetoceros tenuissimus</name>
    <dbReference type="NCBI Taxonomy" id="426638"/>
    <lineage>
        <taxon>Eukaryota</taxon>
        <taxon>Sar</taxon>
        <taxon>Stramenopiles</taxon>
        <taxon>Ochrophyta</taxon>
        <taxon>Bacillariophyta</taxon>
        <taxon>Coscinodiscophyceae</taxon>
        <taxon>Chaetocerotophycidae</taxon>
        <taxon>Chaetocerotales</taxon>
        <taxon>Chaetocerotaceae</taxon>
        <taxon>Chaetoceros</taxon>
    </lineage>
</organism>
<feature type="region of interest" description="Disordered" evidence="2">
    <location>
        <begin position="405"/>
        <end position="424"/>
    </location>
</feature>
<feature type="region of interest" description="Disordered" evidence="2">
    <location>
        <begin position="462"/>
        <end position="498"/>
    </location>
</feature>
<keyword evidence="3" id="KW-0732">Signal</keyword>
<keyword evidence="1" id="KW-0175">Coiled coil</keyword>
<dbReference type="GO" id="GO:0005509">
    <property type="term" value="F:calcium ion binding"/>
    <property type="evidence" value="ECO:0007669"/>
    <property type="project" value="InterPro"/>
</dbReference>
<reference evidence="5 6" key="1">
    <citation type="journal article" date="2021" name="Sci. Rep.">
        <title>The genome of the diatom Chaetoceros tenuissimus carries an ancient integrated fragment of an extant virus.</title>
        <authorList>
            <person name="Hongo Y."/>
            <person name="Kimura K."/>
            <person name="Takaki Y."/>
            <person name="Yoshida Y."/>
            <person name="Baba S."/>
            <person name="Kobayashi G."/>
            <person name="Nagasaki K."/>
            <person name="Hano T."/>
            <person name="Tomaru Y."/>
        </authorList>
    </citation>
    <scope>NUCLEOTIDE SEQUENCE [LARGE SCALE GENOMIC DNA]</scope>
    <source>
        <strain evidence="5 6">NIES-3715</strain>
    </source>
</reference>
<feature type="chain" id="PRO_5042120152" description="EF-hand domain-containing protein" evidence="3">
    <location>
        <begin position="19"/>
        <end position="895"/>
    </location>
</feature>
<comment type="caution">
    <text evidence="5">The sequence shown here is derived from an EMBL/GenBank/DDBJ whole genome shotgun (WGS) entry which is preliminary data.</text>
</comment>
<feature type="region of interest" description="Disordered" evidence="2">
    <location>
        <begin position="775"/>
        <end position="841"/>
    </location>
</feature>
<accession>A0AAD3CFN4</accession>
<feature type="compositionally biased region" description="Low complexity" evidence="2">
    <location>
        <begin position="410"/>
        <end position="424"/>
    </location>
</feature>
<keyword evidence="6" id="KW-1185">Reference proteome</keyword>
<dbReference type="Proteomes" id="UP001054902">
    <property type="component" value="Unassembled WGS sequence"/>
</dbReference>
<feature type="compositionally biased region" description="Basic and acidic residues" evidence="2">
    <location>
        <begin position="871"/>
        <end position="882"/>
    </location>
</feature>
<gene>
    <name evidence="5" type="ORF">CTEN210_01706</name>
</gene>
<dbReference type="PROSITE" id="PS50222">
    <property type="entry name" value="EF_HAND_2"/>
    <property type="match status" value="1"/>
</dbReference>
<protein>
    <recommendedName>
        <fullName evidence="4">EF-hand domain-containing protein</fullName>
    </recommendedName>
</protein>
<dbReference type="InterPro" id="IPR002048">
    <property type="entry name" value="EF_hand_dom"/>
</dbReference>
<evidence type="ECO:0000256" key="3">
    <source>
        <dbReference type="SAM" id="SignalP"/>
    </source>
</evidence>
<dbReference type="AlphaFoldDB" id="A0AAD3CFN4"/>
<evidence type="ECO:0000256" key="1">
    <source>
        <dbReference type="SAM" id="Coils"/>
    </source>
</evidence>
<feature type="domain" description="EF-hand" evidence="4">
    <location>
        <begin position="29"/>
        <end position="64"/>
    </location>
</feature>
<evidence type="ECO:0000256" key="2">
    <source>
        <dbReference type="SAM" id="MobiDB-lite"/>
    </source>
</evidence>
<feature type="signal peptide" evidence="3">
    <location>
        <begin position="1"/>
        <end position="18"/>
    </location>
</feature>
<feature type="region of interest" description="Disordered" evidence="2">
    <location>
        <begin position="869"/>
        <end position="895"/>
    </location>
</feature>
<evidence type="ECO:0000259" key="4">
    <source>
        <dbReference type="PROSITE" id="PS50222"/>
    </source>
</evidence>
<feature type="coiled-coil region" evidence="1">
    <location>
        <begin position="678"/>
        <end position="712"/>
    </location>
</feature>